<sequence length="108" mass="11585">MIKLPVIGEVPQEESDSIQQAASREFVSGIIPEDGGSAESDTVLTIAKEEVPQQEYSNGDHSISSLIGTEELEPKTKTELLDKTDKITSLASLEEKEALKGFAAHGSK</sequence>
<accession>A0A7X9E7J0</accession>
<gene>
    <name evidence="1" type="ORF">GYA37_02735</name>
</gene>
<name>A0A7X9E7J0_UNCKA</name>
<protein>
    <submittedName>
        <fullName evidence="1">Uncharacterized protein</fullName>
    </submittedName>
</protein>
<dbReference type="EMBL" id="JAAZNV010000009">
    <property type="protein sequence ID" value="NMB91738.1"/>
    <property type="molecule type" value="Genomic_DNA"/>
</dbReference>
<evidence type="ECO:0000313" key="2">
    <source>
        <dbReference type="Proteomes" id="UP000590542"/>
    </source>
</evidence>
<dbReference type="AlphaFoldDB" id="A0A7X9E7J0"/>
<dbReference type="Proteomes" id="UP000590542">
    <property type="component" value="Unassembled WGS sequence"/>
</dbReference>
<organism evidence="1 2">
    <name type="scientific">candidate division WWE3 bacterium</name>
    <dbReference type="NCBI Taxonomy" id="2053526"/>
    <lineage>
        <taxon>Bacteria</taxon>
        <taxon>Katanobacteria</taxon>
    </lineage>
</organism>
<evidence type="ECO:0000313" key="1">
    <source>
        <dbReference type="EMBL" id="NMB91738.1"/>
    </source>
</evidence>
<reference evidence="1 2" key="1">
    <citation type="journal article" date="2020" name="Biotechnol. Biofuels">
        <title>New insights from the biogas microbiome by comprehensive genome-resolved metagenomics of nearly 1600 species originating from multiple anaerobic digesters.</title>
        <authorList>
            <person name="Campanaro S."/>
            <person name="Treu L."/>
            <person name="Rodriguez-R L.M."/>
            <person name="Kovalovszki A."/>
            <person name="Ziels R.M."/>
            <person name="Maus I."/>
            <person name="Zhu X."/>
            <person name="Kougias P.G."/>
            <person name="Basile A."/>
            <person name="Luo G."/>
            <person name="Schluter A."/>
            <person name="Konstantinidis K.T."/>
            <person name="Angelidaki I."/>
        </authorList>
    </citation>
    <scope>NUCLEOTIDE SEQUENCE [LARGE SCALE GENOMIC DNA]</scope>
    <source>
        <strain evidence="1">AS27yjCOA_202</strain>
    </source>
</reference>
<proteinExistence type="predicted"/>
<comment type="caution">
    <text evidence="1">The sequence shown here is derived from an EMBL/GenBank/DDBJ whole genome shotgun (WGS) entry which is preliminary data.</text>
</comment>